<dbReference type="EMBL" id="JAAAHY010000126">
    <property type="protein sequence ID" value="KAF9966798.1"/>
    <property type="molecule type" value="Genomic_DNA"/>
</dbReference>
<feature type="compositionally biased region" description="Low complexity" evidence="2">
    <location>
        <begin position="689"/>
        <end position="705"/>
    </location>
</feature>
<evidence type="ECO:0000256" key="2">
    <source>
        <dbReference type="SAM" id="MobiDB-lite"/>
    </source>
</evidence>
<feature type="compositionally biased region" description="Low complexity" evidence="2">
    <location>
        <begin position="783"/>
        <end position="807"/>
    </location>
</feature>
<dbReference type="SUPFAM" id="SSF48350">
    <property type="entry name" value="GTPase activation domain, GAP"/>
    <property type="match status" value="1"/>
</dbReference>
<evidence type="ECO:0000256" key="1">
    <source>
        <dbReference type="ARBA" id="ARBA00022468"/>
    </source>
</evidence>
<comment type="caution">
    <text evidence="4">The sequence shown here is derived from an EMBL/GenBank/DDBJ whole genome shotgun (WGS) entry which is preliminary data.</text>
</comment>
<feature type="compositionally biased region" description="Polar residues" evidence="2">
    <location>
        <begin position="515"/>
        <end position="525"/>
    </location>
</feature>
<dbReference type="Pfam" id="PF00620">
    <property type="entry name" value="RhoGAP"/>
    <property type="match status" value="1"/>
</dbReference>
<evidence type="ECO:0000259" key="3">
    <source>
        <dbReference type="PROSITE" id="PS50238"/>
    </source>
</evidence>
<dbReference type="GO" id="GO:0005737">
    <property type="term" value="C:cytoplasm"/>
    <property type="evidence" value="ECO:0007669"/>
    <property type="project" value="TreeGrafter"/>
</dbReference>
<evidence type="ECO:0000313" key="4">
    <source>
        <dbReference type="EMBL" id="KAF9966798.1"/>
    </source>
</evidence>
<organism evidence="4 5">
    <name type="scientific">Mortierella alpina</name>
    <name type="common">Oleaginous fungus</name>
    <name type="synonym">Mortierella renispora</name>
    <dbReference type="NCBI Taxonomy" id="64518"/>
    <lineage>
        <taxon>Eukaryota</taxon>
        <taxon>Fungi</taxon>
        <taxon>Fungi incertae sedis</taxon>
        <taxon>Mucoromycota</taxon>
        <taxon>Mortierellomycotina</taxon>
        <taxon>Mortierellomycetes</taxon>
        <taxon>Mortierellales</taxon>
        <taxon>Mortierellaceae</taxon>
        <taxon>Mortierella</taxon>
    </lineage>
</organism>
<feature type="region of interest" description="Disordered" evidence="2">
    <location>
        <begin position="689"/>
        <end position="838"/>
    </location>
</feature>
<dbReference type="PROSITE" id="PS50238">
    <property type="entry name" value="RHOGAP"/>
    <property type="match status" value="1"/>
</dbReference>
<keyword evidence="5" id="KW-1185">Reference proteome</keyword>
<dbReference type="InterPro" id="IPR000198">
    <property type="entry name" value="RhoGAP_dom"/>
</dbReference>
<feature type="region of interest" description="Disordered" evidence="2">
    <location>
        <begin position="480"/>
        <end position="542"/>
    </location>
</feature>
<dbReference type="PANTHER" id="PTHR23176:SF134">
    <property type="entry name" value="RHO-TYPE GTPASE-ACTIVATING PROTEIN"/>
    <property type="match status" value="1"/>
</dbReference>
<dbReference type="GO" id="GO:0005096">
    <property type="term" value="F:GTPase activator activity"/>
    <property type="evidence" value="ECO:0007669"/>
    <property type="project" value="UniProtKB-KW"/>
</dbReference>
<feature type="compositionally biased region" description="Polar residues" evidence="2">
    <location>
        <begin position="486"/>
        <end position="499"/>
    </location>
</feature>
<feature type="compositionally biased region" description="Low complexity" evidence="2">
    <location>
        <begin position="500"/>
        <end position="514"/>
    </location>
</feature>
<feature type="region of interest" description="Disordered" evidence="2">
    <location>
        <begin position="36"/>
        <end position="73"/>
    </location>
</feature>
<dbReference type="Gene3D" id="1.20.1270.60">
    <property type="entry name" value="Arfaptin homology (AH) domain/BAR domain"/>
    <property type="match status" value="1"/>
</dbReference>
<dbReference type="InterPro" id="IPR027267">
    <property type="entry name" value="AH/BAR_dom_sf"/>
</dbReference>
<dbReference type="SMART" id="SM00324">
    <property type="entry name" value="RhoGAP"/>
    <property type="match status" value="1"/>
</dbReference>
<dbReference type="SUPFAM" id="SSF103657">
    <property type="entry name" value="BAR/IMD domain-like"/>
    <property type="match status" value="1"/>
</dbReference>
<feature type="compositionally biased region" description="Low complexity" evidence="2">
    <location>
        <begin position="529"/>
        <end position="542"/>
    </location>
</feature>
<feature type="domain" description="Rho-GAP" evidence="3">
    <location>
        <begin position="312"/>
        <end position="510"/>
    </location>
</feature>
<keyword evidence="1" id="KW-0343">GTPase activation</keyword>
<feature type="compositionally biased region" description="Low complexity" evidence="2">
    <location>
        <begin position="40"/>
        <end position="56"/>
    </location>
</feature>
<proteinExistence type="predicted"/>
<feature type="compositionally biased region" description="Low complexity" evidence="2">
    <location>
        <begin position="814"/>
        <end position="838"/>
    </location>
</feature>
<reference evidence="4" key="1">
    <citation type="journal article" date="2020" name="Fungal Divers.">
        <title>Resolving the Mortierellaceae phylogeny through synthesis of multi-gene phylogenetics and phylogenomics.</title>
        <authorList>
            <person name="Vandepol N."/>
            <person name="Liber J."/>
            <person name="Desiro A."/>
            <person name="Na H."/>
            <person name="Kennedy M."/>
            <person name="Barry K."/>
            <person name="Grigoriev I.V."/>
            <person name="Miller A.N."/>
            <person name="O'Donnell K."/>
            <person name="Stajich J.E."/>
            <person name="Bonito G."/>
        </authorList>
    </citation>
    <scope>NUCLEOTIDE SEQUENCE</scope>
    <source>
        <strain evidence="4">CK1249</strain>
    </source>
</reference>
<dbReference type="AlphaFoldDB" id="A0A9P6M559"/>
<dbReference type="CDD" id="cd00159">
    <property type="entry name" value="RhoGAP"/>
    <property type="match status" value="1"/>
</dbReference>
<name>A0A9P6M559_MORAP</name>
<dbReference type="GO" id="GO:0007165">
    <property type="term" value="P:signal transduction"/>
    <property type="evidence" value="ECO:0007669"/>
    <property type="project" value="InterPro"/>
</dbReference>
<accession>A0A9P6M559</accession>
<protein>
    <recommendedName>
        <fullName evidence="3">Rho-GAP domain-containing protein</fullName>
    </recommendedName>
</protein>
<dbReference type="Proteomes" id="UP000738359">
    <property type="component" value="Unassembled WGS sequence"/>
</dbReference>
<sequence>MQGDDTSRYLAYFKARLEAEEAYYRSLEKLALSTKGTKTSGLSNNNGNYSNSSGNTGVSGGGAQGQGNPSDPEEIPTTLHMAFDALVETTHQAVLRRRPYLKLLKTLTGALTTLKENHEKQRKAQKEIARPVFQLYAETRLSTVPKLKRAYEQRCRDVEQVLANEDSEHLPVREKLKNLANTSGAAGRLAKSKRDMEDADSEYKTAVQSLETFRIQRERCFDVSFQTMQGMIKERGTTCRQCLEAFVVGERDLLARTKEDMDRFSVVVDCIKPSGDMDQLSLMFTKDIHSHPKPVLYENYYQKVIPETIFGTSLPDYVRKYKHPIPLVIVKCSEAIDRAGLRREGIYRVSGRHAQIMNLKRQFEANEEAVDLTDPSFSEDCASIAAVLKIYLRELPEPLFPFSLNERIAYSSNPDTGARLGELKGRLKRLADCNIDTLQFLIQHLRRIYDHVEYNKMTLENLSMIFTPAIFHDFNSALASGPQPPTHQAVSTDPTANTLSFTSQTSNTGNTGTSPAASPSVNNAPWTGYPPAADQQQARQQQQYYPQNPALGFNHNSMPSSPIMAAEGNTAAITSGPITSSPHLSASATTSSFVPPSNTVSTAASWSNDYVLSDLILNSNTIFNVLPKLPARTNSMMVADDRLLAASMAGVSLHQQPTMGGIVGGVGGNGGGGGGGGYIPISRAYSASRKSSSSSLGTPSSPVDSAANSSGQLRPRTDSLGPNYANRVSPLRDSVDPQQQQQIQQQFLYSDVWQGGRANTPPSPSSSKGPDSLSRPRSNFDMQQQQQQQQYQLPQGQAQQYQQQYQNYPPPPGQAQAQQQQQQQQQQQKQQHFQQQQQ</sequence>
<dbReference type="OrthoDB" id="79452at2759"/>
<dbReference type="InterPro" id="IPR050729">
    <property type="entry name" value="Rho-GAP"/>
</dbReference>
<dbReference type="Gene3D" id="1.10.555.10">
    <property type="entry name" value="Rho GTPase activation protein"/>
    <property type="match status" value="1"/>
</dbReference>
<dbReference type="PANTHER" id="PTHR23176">
    <property type="entry name" value="RHO/RAC/CDC GTPASE-ACTIVATING PROTEIN"/>
    <property type="match status" value="1"/>
</dbReference>
<feature type="compositionally biased region" description="Low complexity" evidence="2">
    <location>
        <begin position="765"/>
        <end position="776"/>
    </location>
</feature>
<gene>
    <name evidence="4" type="ORF">BGZ70_001212</name>
</gene>
<evidence type="ECO:0000313" key="5">
    <source>
        <dbReference type="Proteomes" id="UP000738359"/>
    </source>
</evidence>
<dbReference type="InterPro" id="IPR008936">
    <property type="entry name" value="Rho_GTPase_activation_prot"/>
</dbReference>